<evidence type="ECO:0000259" key="2">
    <source>
        <dbReference type="PROSITE" id="PS51207"/>
    </source>
</evidence>
<feature type="region of interest" description="Disordered" evidence="1">
    <location>
        <begin position="30"/>
        <end position="55"/>
    </location>
</feature>
<gene>
    <name evidence="3" type="ORF">RDB_LOCUS103554</name>
</gene>
<evidence type="ECO:0000313" key="3">
    <source>
        <dbReference type="EMBL" id="CAE6429657.1"/>
    </source>
</evidence>
<dbReference type="PANTHER" id="PTHR22775:SF3">
    <property type="entry name" value="SORTING NEXIN-13"/>
    <property type="match status" value="1"/>
</dbReference>
<feature type="domain" description="PXA" evidence="2">
    <location>
        <begin position="91"/>
        <end position="274"/>
    </location>
</feature>
<proteinExistence type="predicted"/>
<dbReference type="AlphaFoldDB" id="A0A8H2XL26"/>
<feature type="compositionally biased region" description="Polar residues" evidence="1">
    <location>
        <begin position="37"/>
        <end position="48"/>
    </location>
</feature>
<dbReference type="InterPro" id="IPR003114">
    <property type="entry name" value="Phox_assoc"/>
</dbReference>
<dbReference type="Proteomes" id="UP000663846">
    <property type="component" value="Unassembled WGS sequence"/>
</dbReference>
<dbReference type="EMBL" id="CAJMWS010000326">
    <property type="protein sequence ID" value="CAE6429657.1"/>
    <property type="molecule type" value="Genomic_DNA"/>
</dbReference>
<accession>A0A8H2XL26</accession>
<sequence>MDGPTRSISWVSTKTGQQSVAEVVDSNLPKLAHRSPTVRSQSIRSGTSEPPKPKVPVSLARRLLFPSLPSTTPLPPILTLGLSEDDSALVELNKELYDFLALALRAFVQTWWGQITPRDRDLLPQITRVVTHVIQDIEQRASNVDLTNLVLYQIPTLVDLHVNDYRVAAMRMGAAFANTSPPPTIRGLFHMLQPHVAIQTNQEAGAPIISEVYLRQLVENILRLSLPPEDWESEAERCIVREIVGCVVLGNVFKKLAQPWFLHQIVLGLLKPSPPAQPESTKSLSRLHVPSVHVLVIFVLSAMQTISSLALTIISTFQYIVALTHAANRRHERRKRPQRRDTSDSIMSLASSMEDKIETPAEVITDDMANKDILSPSLKLVGDLIQAEDRLPISASLLLLRLSGRLCQPWFEKLIPFMLSRIISPTSLAGAIQAGKRALFPNDGWPGSAPAEPTIEEQLLLREQLEGRLSELCQPWVASIVLGGSRRIQALTIKQALDPFSESAEINSHLLVMLMDLVASELWPELNQSS</sequence>
<comment type="caution">
    <text evidence="3">The sequence shown here is derived from an EMBL/GenBank/DDBJ whole genome shotgun (WGS) entry which is preliminary data.</text>
</comment>
<dbReference type="PROSITE" id="PS51207">
    <property type="entry name" value="PXA"/>
    <property type="match status" value="1"/>
</dbReference>
<organism evidence="3 4">
    <name type="scientific">Rhizoctonia solani</name>
    <dbReference type="NCBI Taxonomy" id="456999"/>
    <lineage>
        <taxon>Eukaryota</taxon>
        <taxon>Fungi</taxon>
        <taxon>Dikarya</taxon>
        <taxon>Basidiomycota</taxon>
        <taxon>Agaricomycotina</taxon>
        <taxon>Agaricomycetes</taxon>
        <taxon>Cantharellales</taxon>
        <taxon>Ceratobasidiaceae</taxon>
        <taxon>Rhizoctonia</taxon>
    </lineage>
</organism>
<name>A0A8H2XL26_9AGAM</name>
<dbReference type="GO" id="GO:0035091">
    <property type="term" value="F:phosphatidylinositol binding"/>
    <property type="evidence" value="ECO:0007669"/>
    <property type="project" value="TreeGrafter"/>
</dbReference>
<evidence type="ECO:0000313" key="4">
    <source>
        <dbReference type="Proteomes" id="UP000663846"/>
    </source>
</evidence>
<dbReference type="SMART" id="SM00313">
    <property type="entry name" value="PXA"/>
    <property type="match status" value="1"/>
</dbReference>
<dbReference type="PANTHER" id="PTHR22775">
    <property type="entry name" value="SORTING NEXIN"/>
    <property type="match status" value="1"/>
</dbReference>
<protein>
    <recommendedName>
        <fullName evidence="2">PXA domain-containing protein</fullName>
    </recommendedName>
</protein>
<dbReference type="Pfam" id="PF02194">
    <property type="entry name" value="PXA"/>
    <property type="match status" value="1"/>
</dbReference>
<reference evidence="3" key="1">
    <citation type="submission" date="2021-01" db="EMBL/GenBank/DDBJ databases">
        <authorList>
            <person name="Kaushik A."/>
        </authorList>
    </citation>
    <scope>NUCLEOTIDE SEQUENCE</scope>
    <source>
        <strain evidence="3">AG1-1C</strain>
    </source>
</reference>
<evidence type="ECO:0000256" key="1">
    <source>
        <dbReference type="SAM" id="MobiDB-lite"/>
    </source>
</evidence>